<dbReference type="CDD" id="cd02208">
    <property type="entry name" value="cupin_RmlC-like"/>
    <property type="match status" value="1"/>
</dbReference>
<feature type="compositionally biased region" description="Low complexity" evidence="4">
    <location>
        <begin position="7"/>
        <end position="20"/>
    </location>
</feature>
<comment type="subcellular location">
    <subcellularLocation>
        <location evidence="1">Nucleus</location>
    </subcellularLocation>
</comment>
<dbReference type="InterPro" id="IPR003347">
    <property type="entry name" value="JmjC_dom"/>
</dbReference>
<feature type="compositionally biased region" description="Low complexity" evidence="4">
    <location>
        <begin position="461"/>
        <end position="484"/>
    </location>
</feature>
<dbReference type="Gene3D" id="2.60.120.650">
    <property type="entry name" value="Cupin"/>
    <property type="match status" value="1"/>
</dbReference>
<feature type="domain" description="JmjC" evidence="5">
    <location>
        <begin position="1360"/>
        <end position="1572"/>
    </location>
</feature>
<feature type="compositionally biased region" description="Acidic residues" evidence="4">
    <location>
        <begin position="541"/>
        <end position="551"/>
    </location>
</feature>
<feature type="compositionally biased region" description="Polar residues" evidence="4">
    <location>
        <begin position="36"/>
        <end position="45"/>
    </location>
</feature>
<dbReference type="PANTHER" id="PTHR12549:SF38">
    <property type="entry name" value="JMJC DOMAIN-CONTAINING HISTONE DEMETHYLASE 2, ISOFORM A"/>
    <property type="match status" value="1"/>
</dbReference>
<dbReference type="SUPFAM" id="SSF51197">
    <property type="entry name" value="Clavaminate synthase-like"/>
    <property type="match status" value="1"/>
</dbReference>
<feature type="compositionally biased region" description="Basic residues" evidence="4">
    <location>
        <begin position="398"/>
        <end position="408"/>
    </location>
</feature>
<evidence type="ECO:0000256" key="3">
    <source>
        <dbReference type="ARBA" id="ARBA00023242"/>
    </source>
</evidence>
<dbReference type="Proteomes" id="UP001491310">
    <property type="component" value="Unassembled WGS sequence"/>
</dbReference>
<reference evidence="6 7" key="1">
    <citation type="journal article" date="2024" name="Nat. Commun.">
        <title>Phylogenomics reveals the evolutionary origins of lichenization in chlorophyte algae.</title>
        <authorList>
            <person name="Puginier C."/>
            <person name="Libourel C."/>
            <person name="Otte J."/>
            <person name="Skaloud P."/>
            <person name="Haon M."/>
            <person name="Grisel S."/>
            <person name="Petersen M."/>
            <person name="Berrin J.G."/>
            <person name="Delaux P.M."/>
            <person name="Dal Grande F."/>
            <person name="Keller J."/>
        </authorList>
    </citation>
    <scope>NUCLEOTIDE SEQUENCE [LARGE SCALE GENOMIC DNA]</scope>
    <source>
        <strain evidence="6 7">SAG 216-7</strain>
    </source>
</reference>
<proteinExistence type="predicted"/>
<feature type="compositionally biased region" description="Polar residues" evidence="4">
    <location>
        <begin position="496"/>
        <end position="520"/>
    </location>
</feature>
<feature type="region of interest" description="Disordered" evidence="4">
    <location>
        <begin position="262"/>
        <end position="617"/>
    </location>
</feature>
<accession>A0ABR2YU34</accession>
<sequence>MLKEKSSSSLKQLKSGTAKTTKSKKTRALNGLHASDATSSGQISAQMGAAPSLLKASKENRGTLLGDKEGDRQGSKSSRPSTMAIDVDASVTNGEREAARRSAKSDYGVEYVHEFDNKVWQKLGKAEAPTDGPAADGGGVQPPGEVDSPRPVEDAGAAEVRQKLHSKLEHEGKLHLEPLAAEWRMGKYEAINRIWLQAPHLKGRMESLKKAIVVLEELHADREGAVGKAIGKQEPTGEQAAPRNPSSVDQFSALGVPHAAAALQDRREHMSPRRSKLAQPEEEVHTSPGLSPSPPDTHRTRARRQTHRPDIFNPAPPSRQEKKRAHEDAGTKELIAAKHAAEERGVSVPLEGPVELPAGQEEALAAAAGQAQGWELPAAPAPAPVRTFSRKDGARGRGTPRGRGHGRKAFAGGSPVRSRRRSVTPGRSHPQAAEDGAEPQPDRTPSQPEGTDSATHTSPEGADGQAAAAAAAAKKRASSGGVSARATKKLRRCAAVNTSAGTSNDRAASAGPGSSNGRTTGSERKASGRQRAAAFKALKEDSDDASDLELDLEGKSSDVEPAEPAEPLTDSEAGKETKRPRKKQAAAGKRKDGDFSKGKSTAASRRKPGKSGLGNAKPAVLAPARQALPPQEEHPRKGHYWLDRSKDKLKELPKHKADFSLMQQKLDAKSCHCCMLQHMSMRCMSDRDCDVSFCHRCCEIMGYIAEVCTDEEWRRYAQGWCPRCLGFCTCRACMRKPFARAAYCAPEHQEEEYAHHVLRYVAPLLADQHRHKLVEAVAGTKKLAYDEVKWVDPEDFRHLCDRCATSIPDMHRTCAVCDRRGDGYDLCLHCCAEVRAPGQEEVRCNLGHPMKLVRFFNNDMASAVQQTIEMGKAGEKEMWEWRPELKLGPKRKQAVASAEAALGGGEGKKSRSRKRAAEETAAGGSGSVTAPVKPTADSSLPAAAPTEAPLRANGLPPKPAAAQEQAPVAPLSGLTRDRGADSDVDITDTGEAPTAAAAQLQGGPAQQGDHPAVWRVPQPQSPPDIAGFQAAVSGMKSREEILAHPGPAEDPCKEPALPDRGASAVAAAAAQPDSAAETGRLKTRLRLNPIKQPSDKGVAPNGSNARVQRFRQEVLSGFPEEEAAVDPFMCTMLEHWRTQLSAPPALIQPQQAALPPADPQAAAAQLCESGKAAMAAAASSAQPAAIHDVKAAGSGAATAKSTAVPAHLAPLPSGQKWWHQAVPDESKRLAASRPNRWQNYIYTPHADDLAMHNPDRKAQVRLFQEVWREGVPVVVRCVRKGYQWDPATMGRATTEKNARYGKDSEIEVIDCEDWNVAMMKQGTFFKKYQEDNEDGIMYKLKDWPPNAHFRERLGRHNQDFMEMLPMPEYSHPKGPLNLVSYLRDNSVKPDLGPKSYVAFGRVKEHLGDGDSVTKMHCDLSDAVNLMCHQAGEGGGAVIRCGDKPADTAADPSYGGAGAVWDIWPRDCREQLAAFLRTHADEFAAEGLNINPPNILHPIHDQDFFLTTKHRAMLKEEYGVESWHFEQHADEAVFIPAGCPHQVRNLKSCIKVAIDFVSPESAAQCLELTQERRELTLRENELMAAAGEEPDDPINRRHSDKLQAELMVARAAAASLALLR</sequence>
<feature type="compositionally biased region" description="Basic and acidic residues" evidence="4">
    <location>
        <begin position="94"/>
        <end position="104"/>
    </location>
</feature>
<evidence type="ECO:0000313" key="6">
    <source>
        <dbReference type="EMBL" id="KAK9915161.1"/>
    </source>
</evidence>
<feature type="compositionally biased region" description="Basic and acidic residues" evidence="4">
    <location>
        <begin position="324"/>
        <end position="345"/>
    </location>
</feature>
<evidence type="ECO:0000313" key="7">
    <source>
        <dbReference type="Proteomes" id="UP001491310"/>
    </source>
</evidence>
<feature type="region of interest" description="Disordered" evidence="4">
    <location>
        <begin position="126"/>
        <end position="160"/>
    </location>
</feature>
<keyword evidence="3" id="KW-0539">Nucleus</keyword>
<feature type="compositionally biased region" description="Low complexity" evidence="4">
    <location>
        <begin position="960"/>
        <end position="970"/>
    </location>
</feature>
<organism evidence="6 7">
    <name type="scientific">Coccomyxa subellipsoidea</name>
    <dbReference type="NCBI Taxonomy" id="248742"/>
    <lineage>
        <taxon>Eukaryota</taxon>
        <taxon>Viridiplantae</taxon>
        <taxon>Chlorophyta</taxon>
        <taxon>core chlorophytes</taxon>
        <taxon>Trebouxiophyceae</taxon>
        <taxon>Trebouxiophyceae incertae sedis</taxon>
        <taxon>Coccomyxaceae</taxon>
        <taxon>Coccomyxa</taxon>
    </lineage>
</organism>
<feature type="compositionally biased region" description="Polar residues" evidence="4">
    <location>
        <begin position="443"/>
        <end position="458"/>
    </location>
</feature>
<evidence type="ECO:0000256" key="1">
    <source>
        <dbReference type="ARBA" id="ARBA00004123"/>
    </source>
</evidence>
<feature type="compositionally biased region" description="Basic and acidic residues" evidence="4">
    <location>
        <begin position="56"/>
        <end position="74"/>
    </location>
</feature>
<feature type="region of interest" description="Disordered" evidence="4">
    <location>
        <begin position="1"/>
        <end position="105"/>
    </location>
</feature>
<feature type="compositionally biased region" description="Low complexity" evidence="4">
    <location>
        <begin position="993"/>
        <end position="1008"/>
    </location>
</feature>
<keyword evidence="7" id="KW-1185">Reference proteome</keyword>
<name>A0ABR2YU34_9CHLO</name>
<feature type="compositionally biased region" description="Low complexity" evidence="4">
    <location>
        <begin position="356"/>
        <end position="376"/>
    </location>
</feature>
<keyword evidence="2" id="KW-0479">Metal-binding</keyword>
<evidence type="ECO:0000256" key="2">
    <source>
        <dbReference type="ARBA" id="ARBA00022723"/>
    </source>
</evidence>
<dbReference type="EMBL" id="JALJOT010000005">
    <property type="protein sequence ID" value="KAK9915161.1"/>
    <property type="molecule type" value="Genomic_DNA"/>
</dbReference>
<feature type="region of interest" description="Disordered" evidence="4">
    <location>
        <begin position="993"/>
        <end position="1012"/>
    </location>
</feature>
<dbReference type="SMART" id="SM00558">
    <property type="entry name" value="JmjC"/>
    <property type="match status" value="1"/>
</dbReference>
<protein>
    <recommendedName>
        <fullName evidence="5">JmjC domain-containing protein</fullName>
    </recommendedName>
</protein>
<dbReference type="Pfam" id="PF02373">
    <property type="entry name" value="JmjC"/>
    <property type="match status" value="1"/>
</dbReference>
<feature type="region of interest" description="Disordered" evidence="4">
    <location>
        <begin position="885"/>
        <end position="988"/>
    </location>
</feature>
<evidence type="ECO:0000256" key="4">
    <source>
        <dbReference type="SAM" id="MobiDB-lite"/>
    </source>
</evidence>
<gene>
    <name evidence="6" type="ORF">WJX75_005448</name>
</gene>
<comment type="caution">
    <text evidence="6">The sequence shown here is derived from an EMBL/GenBank/DDBJ whole genome shotgun (WGS) entry which is preliminary data.</text>
</comment>
<dbReference type="PROSITE" id="PS51184">
    <property type="entry name" value="JMJC"/>
    <property type="match status" value="1"/>
</dbReference>
<dbReference type="InterPro" id="IPR045109">
    <property type="entry name" value="LSDs-like"/>
</dbReference>
<evidence type="ECO:0000259" key="5">
    <source>
        <dbReference type="PROSITE" id="PS51184"/>
    </source>
</evidence>
<dbReference type="PANTHER" id="PTHR12549">
    <property type="entry name" value="JMJC DOMAIN-CONTAINING HISTONE DEMETHYLATION PROTEIN"/>
    <property type="match status" value="1"/>
</dbReference>